<evidence type="ECO:0000259" key="2">
    <source>
        <dbReference type="Pfam" id="PF01609"/>
    </source>
</evidence>
<evidence type="ECO:0000313" key="3">
    <source>
        <dbReference type="EMBL" id="MBB5366432.1"/>
    </source>
</evidence>
<dbReference type="AlphaFoldDB" id="A0A7W8K069"/>
<feature type="domain" description="Transposase IS4-like" evidence="2">
    <location>
        <begin position="16"/>
        <end position="80"/>
    </location>
</feature>
<gene>
    <name evidence="3" type="ORF">HNQ08_005561</name>
</gene>
<sequence length="93" mass="9520">MLNHAAAAGQLDWSRAALDGCSLPAPRGGEQTGRNPTDRGKLGSKLHLLIDASGLPLAITLTGANVHDSRQLEATLDAVHGVRTGEGCGKLLG</sequence>
<dbReference type="EMBL" id="JACHFL010000043">
    <property type="protein sequence ID" value="MBB5366432.1"/>
    <property type="molecule type" value="Genomic_DNA"/>
</dbReference>
<dbReference type="Pfam" id="PF01609">
    <property type="entry name" value="DDE_Tnp_1"/>
    <property type="match status" value="1"/>
</dbReference>
<name>A0A7W8K069_9DEIO</name>
<reference evidence="3 4" key="1">
    <citation type="submission" date="2020-08" db="EMBL/GenBank/DDBJ databases">
        <title>Genomic Encyclopedia of Type Strains, Phase IV (KMG-IV): sequencing the most valuable type-strain genomes for metagenomic binning, comparative biology and taxonomic classification.</title>
        <authorList>
            <person name="Goeker M."/>
        </authorList>
    </citation>
    <scope>NUCLEOTIDE SEQUENCE [LARGE SCALE GENOMIC DNA]</scope>
    <source>
        <strain evidence="3 4">DSM 27939</strain>
    </source>
</reference>
<organism evidence="3 4">
    <name type="scientific">Deinococcus humi</name>
    <dbReference type="NCBI Taxonomy" id="662880"/>
    <lineage>
        <taxon>Bacteria</taxon>
        <taxon>Thermotogati</taxon>
        <taxon>Deinococcota</taxon>
        <taxon>Deinococci</taxon>
        <taxon>Deinococcales</taxon>
        <taxon>Deinococcaceae</taxon>
        <taxon>Deinococcus</taxon>
    </lineage>
</organism>
<comment type="caution">
    <text evidence="3">The sequence shown here is derived from an EMBL/GenBank/DDBJ whole genome shotgun (WGS) entry which is preliminary data.</text>
</comment>
<protein>
    <submittedName>
        <fullName evidence="3">IS5 family transposase</fullName>
    </submittedName>
</protein>
<keyword evidence="4" id="KW-1185">Reference proteome</keyword>
<dbReference type="GO" id="GO:0004803">
    <property type="term" value="F:transposase activity"/>
    <property type="evidence" value="ECO:0007669"/>
    <property type="project" value="InterPro"/>
</dbReference>
<proteinExistence type="predicted"/>
<dbReference type="InterPro" id="IPR002559">
    <property type="entry name" value="Transposase_11"/>
</dbReference>
<dbReference type="GO" id="GO:0003677">
    <property type="term" value="F:DNA binding"/>
    <property type="evidence" value="ECO:0007669"/>
    <property type="project" value="InterPro"/>
</dbReference>
<accession>A0A7W8K069</accession>
<feature type="region of interest" description="Disordered" evidence="1">
    <location>
        <begin position="22"/>
        <end position="41"/>
    </location>
</feature>
<evidence type="ECO:0000313" key="4">
    <source>
        <dbReference type="Proteomes" id="UP000552709"/>
    </source>
</evidence>
<dbReference type="Proteomes" id="UP000552709">
    <property type="component" value="Unassembled WGS sequence"/>
</dbReference>
<dbReference type="GO" id="GO:0006313">
    <property type="term" value="P:DNA transposition"/>
    <property type="evidence" value="ECO:0007669"/>
    <property type="project" value="InterPro"/>
</dbReference>
<evidence type="ECO:0000256" key="1">
    <source>
        <dbReference type="SAM" id="MobiDB-lite"/>
    </source>
</evidence>